<reference evidence="2 3" key="1">
    <citation type="submission" date="2018-02" db="EMBL/GenBank/DDBJ databases">
        <title>The genomes of Aspergillus section Nigri reveals drivers in fungal speciation.</title>
        <authorList>
            <consortium name="DOE Joint Genome Institute"/>
            <person name="Vesth T.C."/>
            <person name="Nybo J."/>
            <person name="Theobald S."/>
            <person name="Brandl J."/>
            <person name="Frisvad J.C."/>
            <person name="Nielsen K.F."/>
            <person name="Lyhne E.K."/>
            <person name="Kogle M.E."/>
            <person name="Kuo A."/>
            <person name="Riley R."/>
            <person name="Clum A."/>
            <person name="Nolan M."/>
            <person name="Lipzen A."/>
            <person name="Salamov A."/>
            <person name="Henrissat B."/>
            <person name="Wiebenga A."/>
            <person name="De vries R.P."/>
            <person name="Grigoriev I.V."/>
            <person name="Mortensen U.H."/>
            <person name="Andersen M.R."/>
            <person name="Baker S.E."/>
        </authorList>
    </citation>
    <scope>NUCLEOTIDE SEQUENCE [LARGE SCALE GENOMIC DNA]</scope>
    <source>
        <strain evidence="2 3">CBS 114.80</strain>
    </source>
</reference>
<feature type="chain" id="PRO_5016120702" description="F-box domain-containing protein" evidence="1">
    <location>
        <begin position="19"/>
        <end position="440"/>
    </location>
</feature>
<protein>
    <recommendedName>
        <fullName evidence="4">F-box domain-containing protein</fullName>
    </recommendedName>
</protein>
<keyword evidence="3" id="KW-1185">Reference proteome</keyword>
<evidence type="ECO:0008006" key="4">
    <source>
        <dbReference type="Google" id="ProtNLM"/>
    </source>
</evidence>
<evidence type="ECO:0000313" key="3">
    <source>
        <dbReference type="Proteomes" id="UP000248817"/>
    </source>
</evidence>
<organism evidence="2 3">
    <name type="scientific">Aspergillus indologenus CBS 114.80</name>
    <dbReference type="NCBI Taxonomy" id="1450541"/>
    <lineage>
        <taxon>Eukaryota</taxon>
        <taxon>Fungi</taxon>
        <taxon>Dikarya</taxon>
        <taxon>Ascomycota</taxon>
        <taxon>Pezizomycotina</taxon>
        <taxon>Eurotiomycetes</taxon>
        <taxon>Eurotiomycetidae</taxon>
        <taxon>Eurotiales</taxon>
        <taxon>Aspergillaceae</taxon>
        <taxon>Aspergillus</taxon>
        <taxon>Aspergillus subgen. Circumdati</taxon>
    </lineage>
</organism>
<dbReference type="InterPro" id="IPR036047">
    <property type="entry name" value="F-box-like_dom_sf"/>
</dbReference>
<evidence type="ECO:0000313" key="2">
    <source>
        <dbReference type="EMBL" id="PYI30898.1"/>
    </source>
</evidence>
<dbReference type="EMBL" id="KZ825509">
    <property type="protein sequence ID" value="PYI30898.1"/>
    <property type="molecule type" value="Genomic_DNA"/>
</dbReference>
<proteinExistence type="predicted"/>
<accession>A0A2V5I2C3</accession>
<gene>
    <name evidence="2" type="ORF">BP00DRAFT_475900</name>
</gene>
<name>A0A2V5I2C3_9EURO</name>
<keyword evidence="1" id="KW-0732">Signal</keyword>
<sequence length="440" mass="50258">MNPGVLSLLSALSSTALPDYCSRQSPTTTSCLLGLRDVWSLEPCFPFDKPDLEKAQKLHGGLHQKTDFSLSLSFNPLAPAFHHRLDTLPVELILSIADFLRPHERALLSLCNKHLRAVLSRPSFASPTGVSRTAFLALFARNLPDHVHCTLCSSLHLRKSIDPPASLTDPPRPDGIHGLLSNDSSWVLSLNGALHTVVYRFRLIHLQLAMKRYYDGPEHGVPTEWLSYIQVNQGSTTAGTRLFSADAEILPGPRLCLRIQTWVLGELDCIRMPRFPFCNHLFVNDMRDANFLVKDNRGPNHILQRYPRPVYYRCPVCAMDFEARIIPCGNDGDAFIVTMWLDLGSGLVDDEEQWYRHVNGPVLWTWDHHTLRPQGRGTTAMAHERSRRFDYQDLTRRNFNLLQRQEYEQQMNQVVEREWILQHNYRVPYLKTNLAGCSTQ</sequence>
<dbReference type="SUPFAM" id="SSF81383">
    <property type="entry name" value="F-box domain"/>
    <property type="match status" value="1"/>
</dbReference>
<dbReference type="Proteomes" id="UP000248817">
    <property type="component" value="Unassembled WGS sequence"/>
</dbReference>
<evidence type="ECO:0000256" key="1">
    <source>
        <dbReference type="SAM" id="SignalP"/>
    </source>
</evidence>
<dbReference type="AlphaFoldDB" id="A0A2V5I2C3"/>
<feature type="signal peptide" evidence="1">
    <location>
        <begin position="1"/>
        <end position="18"/>
    </location>
</feature>